<evidence type="ECO:0000313" key="3">
    <source>
        <dbReference type="Proteomes" id="UP000663879"/>
    </source>
</evidence>
<feature type="compositionally biased region" description="Pro residues" evidence="1">
    <location>
        <begin position="39"/>
        <end position="50"/>
    </location>
</feature>
<keyword evidence="3" id="KW-1185">Reference proteome</keyword>
<dbReference type="Proteomes" id="UP000663879">
    <property type="component" value="Unassembled WGS sequence"/>
</dbReference>
<feature type="compositionally biased region" description="Pro residues" evidence="1">
    <location>
        <begin position="126"/>
        <end position="148"/>
    </location>
</feature>
<reference evidence="2" key="1">
    <citation type="submission" date="2021-02" db="EMBL/GenBank/DDBJ databases">
        <authorList>
            <person name="Nowell W R."/>
        </authorList>
    </citation>
    <scope>NUCLEOTIDE SEQUENCE</scope>
    <source>
        <strain evidence="2">Ploen Becks lab</strain>
    </source>
</reference>
<sequence length="438" mass="49649">MMNEYLDDDLDKNKPKLTPRKSMEFTEKKFDIEITTPQCTPPQSPKPPPQIQNQTKDEEEKNEFNFYELIQDETESILDVSLDDTEIQFEDNVTNSKSILIPPTPKETPNPTPEPPETPSLSEVTPPQPPQPRPISPQQPRQPSPPPQKILKSSSVQCDPEPVPIQKIHNQPLIESKSESELTDSSSDFSESSTTLETEKIDSETSESYFSDGAWLMSKSEGEIIRHNHNDYVNLDLQLATKGMIMNPRKNSDITQSEGEIKLDKLNSDQLKAYSGKRARPGVNLIQKERELGEKSDGEVEEKTNINKINESLKVKSKSKKIVSLSVSPEKGNKNKIQIKPLVNEHEVKDSNDFERKIFSSTPDTSLLISNNNNNRNDKFLGSQILMDSYDMQLSSNNKFGRINMRDSVFISTDFNTTKMEDEDNDDTLNNTSDLDDK</sequence>
<feature type="compositionally biased region" description="Low complexity" evidence="1">
    <location>
        <begin position="428"/>
        <end position="438"/>
    </location>
</feature>
<accession>A0A813VQW6</accession>
<feature type="compositionally biased region" description="Low complexity" evidence="1">
    <location>
        <begin position="183"/>
        <end position="196"/>
    </location>
</feature>
<name>A0A813VQW6_9BILA</name>
<feature type="region of interest" description="Disordered" evidence="1">
    <location>
        <begin position="90"/>
        <end position="207"/>
    </location>
</feature>
<comment type="caution">
    <text evidence="2">The sequence shown here is derived from an EMBL/GenBank/DDBJ whole genome shotgun (WGS) entry which is preliminary data.</text>
</comment>
<feature type="compositionally biased region" description="Pro residues" evidence="1">
    <location>
        <begin position="102"/>
        <end position="118"/>
    </location>
</feature>
<gene>
    <name evidence="2" type="ORF">OXX778_LOCUS8407</name>
</gene>
<evidence type="ECO:0000313" key="2">
    <source>
        <dbReference type="EMBL" id="CAF0840075.1"/>
    </source>
</evidence>
<feature type="compositionally biased region" description="Basic and acidic residues" evidence="1">
    <location>
        <begin position="21"/>
        <end position="32"/>
    </location>
</feature>
<protein>
    <submittedName>
        <fullName evidence="2">Uncharacterized protein</fullName>
    </submittedName>
</protein>
<proteinExistence type="predicted"/>
<dbReference type="OrthoDB" id="10661774at2759"/>
<feature type="region of interest" description="Disordered" evidence="1">
    <location>
        <begin position="1"/>
        <end position="62"/>
    </location>
</feature>
<feature type="compositionally biased region" description="Acidic residues" evidence="1">
    <location>
        <begin position="1"/>
        <end position="10"/>
    </location>
</feature>
<evidence type="ECO:0000256" key="1">
    <source>
        <dbReference type="SAM" id="MobiDB-lite"/>
    </source>
</evidence>
<feature type="region of interest" description="Disordered" evidence="1">
    <location>
        <begin position="419"/>
        <end position="438"/>
    </location>
</feature>
<organism evidence="2 3">
    <name type="scientific">Brachionus calyciflorus</name>
    <dbReference type="NCBI Taxonomy" id="104777"/>
    <lineage>
        <taxon>Eukaryota</taxon>
        <taxon>Metazoa</taxon>
        <taxon>Spiralia</taxon>
        <taxon>Gnathifera</taxon>
        <taxon>Rotifera</taxon>
        <taxon>Eurotatoria</taxon>
        <taxon>Monogononta</taxon>
        <taxon>Pseudotrocha</taxon>
        <taxon>Ploima</taxon>
        <taxon>Brachionidae</taxon>
        <taxon>Brachionus</taxon>
    </lineage>
</organism>
<dbReference type="EMBL" id="CAJNOC010001153">
    <property type="protein sequence ID" value="CAF0840075.1"/>
    <property type="molecule type" value="Genomic_DNA"/>
</dbReference>
<dbReference type="AlphaFoldDB" id="A0A813VQW6"/>